<feature type="compositionally biased region" description="Low complexity" evidence="6">
    <location>
        <begin position="367"/>
        <end position="376"/>
    </location>
</feature>
<proteinExistence type="inferred from homology"/>
<dbReference type="InterPro" id="IPR001680">
    <property type="entry name" value="WD40_rpt"/>
</dbReference>
<dbReference type="PANTHER" id="PTHR18763">
    <property type="entry name" value="WD-REPEAT PROTEIN 18"/>
    <property type="match status" value="1"/>
</dbReference>
<evidence type="ECO:0000256" key="1">
    <source>
        <dbReference type="ARBA" id="ARBA00010143"/>
    </source>
</evidence>
<evidence type="ECO:0000256" key="6">
    <source>
        <dbReference type="SAM" id="MobiDB-lite"/>
    </source>
</evidence>
<dbReference type="GO" id="GO:0005656">
    <property type="term" value="C:nuclear pre-replicative complex"/>
    <property type="evidence" value="ECO:0007669"/>
    <property type="project" value="TreeGrafter"/>
</dbReference>
<dbReference type="SMART" id="SM00320">
    <property type="entry name" value="WD40"/>
    <property type="match status" value="5"/>
</dbReference>
<feature type="region of interest" description="Disordered" evidence="6">
    <location>
        <begin position="363"/>
        <end position="386"/>
    </location>
</feature>
<gene>
    <name evidence="7" type="primary">IPI3</name>
    <name evidence="7" type="ORF">H4219_002852</name>
</gene>
<dbReference type="GO" id="GO:0006364">
    <property type="term" value="P:rRNA processing"/>
    <property type="evidence" value="ECO:0007669"/>
    <property type="project" value="TreeGrafter"/>
</dbReference>
<dbReference type="PROSITE" id="PS50082">
    <property type="entry name" value="WD_REPEATS_2"/>
    <property type="match status" value="2"/>
</dbReference>
<organism evidence="7 8">
    <name type="scientific">Mycoemilia scoparia</name>
    <dbReference type="NCBI Taxonomy" id="417184"/>
    <lineage>
        <taxon>Eukaryota</taxon>
        <taxon>Fungi</taxon>
        <taxon>Fungi incertae sedis</taxon>
        <taxon>Zoopagomycota</taxon>
        <taxon>Kickxellomycotina</taxon>
        <taxon>Kickxellomycetes</taxon>
        <taxon>Kickxellales</taxon>
        <taxon>Kickxellaceae</taxon>
        <taxon>Mycoemilia</taxon>
    </lineage>
</organism>
<keyword evidence="2 4" id="KW-0853">WD repeat</keyword>
<dbReference type="InterPro" id="IPR015943">
    <property type="entry name" value="WD40/YVTN_repeat-like_dom_sf"/>
</dbReference>
<keyword evidence="3" id="KW-0677">Repeat</keyword>
<dbReference type="SUPFAM" id="SSF50978">
    <property type="entry name" value="WD40 repeat-like"/>
    <property type="match status" value="1"/>
</dbReference>
<dbReference type="InterPro" id="IPR019775">
    <property type="entry name" value="WD40_repeat_CS"/>
</dbReference>
<dbReference type="PROSITE" id="PS00678">
    <property type="entry name" value="WD_REPEATS_1"/>
    <property type="match status" value="1"/>
</dbReference>
<feature type="repeat" description="WD" evidence="4">
    <location>
        <begin position="322"/>
        <end position="363"/>
    </location>
</feature>
<comment type="caution">
    <text evidence="7">The sequence shown here is derived from an EMBL/GenBank/DDBJ whole genome shotgun (WGS) entry which is preliminary data.</text>
</comment>
<protein>
    <submittedName>
        <fullName evidence="7">Pre-rRNA-processing protein ipi3</fullName>
    </submittedName>
</protein>
<comment type="similarity">
    <text evidence="1">Belongs to the WD repeat IPI3/WDR18 family.</text>
</comment>
<accession>A0A9W8A5T4</accession>
<dbReference type="InterPro" id="IPR020472">
    <property type="entry name" value="WD40_PAC1"/>
</dbReference>
<evidence type="ECO:0000256" key="2">
    <source>
        <dbReference type="ARBA" id="ARBA00022574"/>
    </source>
</evidence>
<name>A0A9W8A5T4_9FUNG</name>
<dbReference type="GO" id="GO:0006261">
    <property type="term" value="P:DNA-templated DNA replication"/>
    <property type="evidence" value="ECO:0007669"/>
    <property type="project" value="TreeGrafter"/>
</dbReference>
<feature type="coiled-coil region" evidence="5">
    <location>
        <begin position="536"/>
        <end position="566"/>
    </location>
</feature>
<dbReference type="InterPro" id="IPR036322">
    <property type="entry name" value="WD40_repeat_dom_sf"/>
</dbReference>
<dbReference type="PRINTS" id="PR00320">
    <property type="entry name" value="GPROTEINBRPT"/>
</dbReference>
<evidence type="ECO:0000256" key="3">
    <source>
        <dbReference type="ARBA" id="ARBA00022737"/>
    </source>
</evidence>
<dbReference type="Gene3D" id="2.130.10.10">
    <property type="entry name" value="YVTN repeat-like/Quinoprotein amine dehydrogenase"/>
    <property type="match status" value="2"/>
</dbReference>
<sequence>MFSEAVIGSSSTEGSIVIHDIRTGVRLGTLTNTPVGYSHGFCTNASIESQTQVTPPWVLALSKGKPMWSVYPLAKGDRSTKMTFPCPEQLTCVEATPDGVYVAAGSASGKVYVWSTSDGVLQRSWEGHYGAVTCIRFVGNNAILTGGHDGAVNVWILSHVLDLTKINEVPIAMATLSDHTLPITDIWVSPSAAGYNAFSDRTLVYTSSKDCTCKAWSLNVYSPHISNAAAGGGGGVTMSERQEPLSSWLFPSPISSIVVDLPETRLFCASDRGEVYQVDLYQQRSNGMSDGQSQGLESVIGTRSVQSVGLDSKTKSGKAKTYIGHEGKVNSISLSMDGTLLVSGGEDGSIRVWDTTSRQCLRAVQQPSSSSSPSDSNTKGQGSRKVIPAATQVAKGVSKVLVVMMPPELGGAHSIFQRVTGGSNVSSNKDVEQITDGLKSGSTPRSLVANPVPFFSALRRIPRRQFDPTICPGENDLDTSKTVVLGDTRRSVNELLASLDDTLGGGNKDPYAPELNNALDQNTARIIANSFNGDKGSSLQQKIEELQSELDRLNDHQTRINKLNDELYQATVSNFMQNR</sequence>
<feature type="repeat" description="WD" evidence="4">
    <location>
        <begin position="125"/>
        <end position="155"/>
    </location>
</feature>
<keyword evidence="5" id="KW-0175">Coiled coil</keyword>
<evidence type="ECO:0000313" key="7">
    <source>
        <dbReference type="EMBL" id="KAJ1918024.1"/>
    </source>
</evidence>
<reference evidence="7" key="1">
    <citation type="submission" date="2022-07" db="EMBL/GenBank/DDBJ databases">
        <title>Phylogenomic reconstructions and comparative analyses of Kickxellomycotina fungi.</title>
        <authorList>
            <person name="Reynolds N.K."/>
            <person name="Stajich J.E."/>
            <person name="Barry K."/>
            <person name="Grigoriev I.V."/>
            <person name="Crous P."/>
            <person name="Smith M.E."/>
        </authorList>
    </citation>
    <scope>NUCLEOTIDE SEQUENCE</scope>
    <source>
        <strain evidence="7">NBRC 100468</strain>
    </source>
</reference>
<dbReference type="PROSITE" id="PS50294">
    <property type="entry name" value="WD_REPEATS_REGION"/>
    <property type="match status" value="2"/>
</dbReference>
<evidence type="ECO:0000313" key="8">
    <source>
        <dbReference type="Proteomes" id="UP001150538"/>
    </source>
</evidence>
<dbReference type="GO" id="GO:0120330">
    <property type="term" value="C:rixosome complex"/>
    <property type="evidence" value="ECO:0007669"/>
    <property type="project" value="TreeGrafter"/>
</dbReference>
<dbReference type="Pfam" id="PF00400">
    <property type="entry name" value="WD40"/>
    <property type="match status" value="3"/>
</dbReference>
<evidence type="ECO:0000256" key="4">
    <source>
        <dbReference type="PROSITE-ProRule" id="PRU00221"/>
    </source>
</evidence>
<dbReference type="PANTHER" id="PTHR18763:SF0">
    <property type="entry name" value="WD REPEAT-CONTAINING PROTEIN 18"/>
    <property type="match status" value="1"/>
</dbReference>
<dbReference type="InterPro" id="IPR045227">
    <property type="entry name" value="WDR18/Ipi3/RID3"/>
</dbReference>
<dbReference type="AlphaFoldDB" id="A0A9W8A5T4"/>
<dbReference type="EMBL" id="JANBPU010000055">
    <property type="protein sequence ID" value="KAJ1918024.1"/>
    <property type="molecule type" value="Genomic_DNA"/>
</dbReference>
<evidence type="ECO:0000256" key="5">
    <source>
        <dbReference type="SAM" id="Coils"/>
    </source>
</evidence>
<keyword evidence="8" id="KW-1185">Reference proteome</keyword>
<dbReference type="OrthoDB" id="245697at2759"/>
<dbReference type="Proteomes" id="UP001150538">
    <property type="component" value="Unassembled WGS sequence"/>
</dbReference>